<reference evidence="7 8" key="1">
    <citation type="submission" date="2019-01" db="EMBL/GenBank/DDBJ databases">
        <title>Ktedonosporobacter rubrisoli SCAWS-G2.</title>
        <authorList>
            <person name="Huang Y."/>
            <person name="Yan B."/>
        </authorList>
    </citation>
    <scope>NUCLEOTIDE SEQUENCE [LARGE SCALE GENOMIC DNA]</scope>
    <source>
        <strain evidence="7 8">SCAWS-G2</strain>
    </source>
</reference>
<sequence>MLISLLSLLLLFLTACGGTNQATSTPADNGKPGGHLVKHAMGQTMVPDHPQRVVVLDTGELDDTLALGITPVGAVTALQDGDYLSYLKGKLGSITNVGTIAQPNLEKIASLHPDLILSNKVRHASIYPQLSQIAPTVFAENIGTTWKDNLKLYAEALGKTQEANTLLQHYNQRLAELKQKMGPRLAQTHVSIVRVLPDRIRLYMGASFIGTILRDAGLPRPPAQDQDKKFAQEVTYENIQTMDGDVIFIMNYGNSKDKMQDLMNQPQWKQLNAVKNGKVFTVADDVWSTGIGIEAANLVIDDLFKYLVSNGQ</sequence>
<dbReference type="KEGG" id="kbs:EPA93_21120"/>
<evidence type="ECO:0000256" key="5">
    <source>
        <dbReference type="SAM" id="SignalP"/>
    </source>
</evidence>
<dbReference type="PANTHER" id="PTHR30532">
    <property type="entry name" value="IRON III DICITRATE-BINDING PERIPLASMIC PROTEIN"/>
    <property type="match status" value="1"/>
</dbReference>
<evidence type="ECO:0000259" key="6">
    <source>
        <dbReference type="PROSITE" id="PS50983"/>
    </source>
</evidence>
<keyword evidence="4 5" id="KW-0732">Signal</keyword>
<dbReference type="InterPro" id="IPR051313">
    <property type="entry name" value="Bact_iron-sidero_bind"/>
</dbReference>
<dbReference type="SUPFAM" id="SSF53807">
    <property type="entry name" value="Helical backbone' metal receptor"/>
    <property type="match status" value="1"/>
</dbReference>
<feature type="signal peptide" evidence="5">
    <location>
        <begin position="1"/>
        <end position="22"/>
    </location>
</feature>
<dbReference type="OrthoDB" id="9793175at2"/>
<protein>
    <submittedName>
        <fullName evidence="7">Iron-siderophore ABC transporter substrate-binding protein</fullName>
    </submittedName>
</protein>
<name>A0A4P6K5A0_KTERU</name>
<dbReference type="GO" id="GO:1901678">
    <property type="term" value="P:iron coordination entity transport"/>
    <property type="evidence" value="ECO:0007669"/>
    <property type="project" value="UniProtKB-ARBA"/>
</dbReference>
<evidence type="ECO:0000256" key="2">
    <source>
        <dbReference type="ARBA" id="ARBA00008814"/>
    </source>
</evidence>
<dbReference type="Pfam" id="PF01497">
    <property type="entry name" value="Peripla_BP_2"/>
    <property type="match status" value="1"/>
</dbReference>
<keyword evidence="8" id="KW-1185">Reference proteome</keyword>
<dbReference type="Proteomes" id="UP000290365">
    <property type="component" value="Chromosome"/>
</dbReference>
<dbReference type="EMBL" id="CP035758">
    <property type="protein sequence ID" value="QBD83537.1"/>
    <property type="molecule type" value="Genomic_DNA"/>
</dbReference>
<feature type="chain" id="PRO_5020339661" evidence="5">
    <location>
        <begin position="23"/>
        <end position="312"/>
    </location>
</feature>
<dbReference type="PANTHER" id="PTHR30532:SF25">
    <property type="entry name" value="IRON(III) DICITRATE-BINDING PERIPLASMIC PROTEIN"/>
    <property type="match status" value="1"/>
</dbReference>
<accession>A0A4P6K5A0</accession>
<dbReference type="PROSITE" id="PS50983">
    <property type="entry name" value="FE_B12_PBP"/>
    <property type="match status" value="1"/>
</dbReference>
<evidence type="ECO:0000313" key="7">
    <source>
        <dbReference type="EMBL" id="QBD83537.1"/>
    </source>
</evidence>
<keyword evidence="3" id="KW-0813">Transport</keyword>
<evidence type="ECO:0000256" key="1">
    <source>
        <dbReference type="ARBA" id="ARBA00004196"/>
    </source>
</evidence>
<evidence type="ECO:0000313" key="8">
    <source>
        <dbReference type="Proteomes" id="UP000290365"/>
    </source>
</evidence>
<dbReference type="AlphaFoldDB" id="A0A4P6K5A0"/>
<dbReference type="GO" id="GO:0030288">
    <property type="term" value="C:outer membrane-bounded periplasmic space"/>
    <property type="evidence" value="ECO:0007669"/>
    <property type="project" value="TreeGrafter"/>
</dbReference>
<comment type="subcellular location">
    <subcellularLocation>
        <location evidence="1">Cell envelope</location>
    </subcellularLocation>
</comment>
<proteinExistence type="inferred from homology"/>
<organism evidence="7 8">
    <name type="scientific">Ktedonosporobacter rubrisoli</name>
    <dbReference type="NCBI Taxonomy" id="2509675"/>
    <lineage>
        <taxon>Bacteria</taxon>
        <taxon>Bacillati</taxon>
        <taxon>Chloroflexota</taxon>
        <taxon>Ktedonobacteria</taxon>
        <taxon>Ktedonobacterales</taxon>
        <taxon>Ktedonosporobacteraceae</taxon>
        <taxon>Ktedonosporobacter</taxon>
    </lineage>
</organism>
<dbReference type="Gene3D" id="3.40.50.1980">
    <property type="entry name" value="Nitrogenase molybdenum iron protein domain"/>
    <property type="match status" value="2"/>
</dbReference>
<dbReference type="CDD" id="cd01146">
    <property type="entry name" value="FhuD"/>
    <property type="match status" value="1"/>
</dbReference>
<evidence type="ECO:0000256" key="3">
    <source>
        <dbReference type="ARBA" id="ARBA00022448"/>
    </source>
</evidence>
<dbReference type="InterPro" id="IPR002491">
    <property type="entry name" value="ABC_transptr_periplasmic_BD"/>
</dbReference>
<gene>
    <name evidence="7" type="ORF">EPA93_21120</name>
</gene>
<comment type="similarity">
    <text evidence="2">Belongs to the bacterial solute-binding protein 8 family.</text>
</comment>
<evidence type="ECO:0000256" key="4">
    <source>
        <dbReference type="ARBA" id="ARBA00022729"/>
    </source>
</evidence>
<feature type="domain" description="Fe/B12 periplasmic-binding" evidence="6">
    <location>
        <begin position="52"/>
        <end position="311"/>
    </location>
</feature>